<proteinExistence type="predicted"/>
<comment type="caution">
    <text evidence="1">The sequence shown here is derived from an EMBL/GenBank/DDBJ whole genome shotgun (WGS) entry which is preliminary data.</text>
</comment>
<name>A0ACB9U3K7_9CETA</name>
<evidence type="ECO:0000313" key="1">
    <source>
        <dbReference type="EMBL" id="KAI4557034.1"/>
    </source>
</evidence>
<reference evidence="1" key="1">
    <citation type="submission" date="2022-03" db="EMBL/GenBank/DDBJ databases">
        <title>Genomic analyses of argali, domestic sheep and their hybrids provide insights into chromosomal evolution, heterosis and genetic basis of agronomic traits.</title>
        <authorList>
            <person name="Li M."/>
        </authorList>
    </citation>
    <scope>NUCLEOTIDE SEQUENCE</scope>
    <source>
        <strain evidence="1">F1 hybrid</strain>
    </source>
</reference>
<gene>
    <name evidence="1" type="ORF">MJG53_018988</name>
</gene>
<dbReference type="Proteomes" id="UP001057279">
    <property type="component" value="Linkage Group LG25"/>
</dbReference>
<keyword evidence="2" id="KW-1185">Reference proteome</keyword>
<accession>A0ACB9U3K7</accession>
<protein>
    <submittedName>
        <fullName evidence="1">Uncharacterized protein</fullName>
    </submittedName>
</protein>
<organism evidence="1 2">
    <name type="scientific">Ovis ammon polii x Ovis aries</name>
    <dbReference type="NCBI Taxonomy" id="2918886"/>
    <lineage>
        <taxon>Eukaryota</taxon>
        <taxon>Metazoa</taxon>
        <taxon>Chordata</taxon>
        <taxon>Craniata</taxon>
        <taxon>Vertebrata</taxon>
        <taxon>Euteleostomi</taxon>
        <taxon>Mammalia</taxon>
        <taxon>Eutheria</taxon>
        <taxon>Laurasiatheria</taxon>
        <taxon>Artiodactyla</taxon>
        <taxon>Ruminantia</taxon>
        <taxon>Pecora</taxon>
        <taxon>Bovidae</taxon>
        <taxon>Caprinae</taxon>
        <taxon>Ovis</taxon>
    </lineage>
</organism>
<dbReference type="EMBL" id="CM043050">
    <property type="protein sequence ID" value="KAI4557034.1"/>
    <property type="molecule type" value="Genomic_DNA"/>
</dbReference>
<sequence>MFLLLAGLAALGGLLASQDSEGMFLYVTVPQKIRSNESEDWEKQVTYIITIDNKPYTLHLRKQGFLQFENISYGIEPLESSARFQHIIYQVKNDHTDKPMLAENYSNIWQKDQSYTIHLSSQEKTFSELLPQYLEMHIIVEKALYDYMGSEMVAVTQKIIQIIGLVNAMFSQFKLTVILSSLELWSDKNRISTIGEADDLLQRFLAWKQDYLILRPHDVTFLLIVSSGVRIFSNCSMHEYRSFVSTFEAQCLQKFSILKPFYQNQSVCGNGILETHEECDCGSEQISVAGTPCRKSVDPECDFTEYCNGTSSNCVPDTYAMNGQLCRLGNAYCYNGRCQTTDNQCAEICNNLGNCHCIPDYTPPDCELQIGSPGGSIDDGNDHKSYTVFTKKGYNTHQNWLILSFYIFLPFFITCTIMIMKRNEMRKSCNKESVEYEGLPIPSKLAGKRTLSILKTKLWLSNIVKSHMVEKRYTKKLTINRPDSRRENLLFSPFVMA</sequence>
<evidence type="ECO:0000313" key="2">
    <source>
        <dbReference type="Proteomes" id="UP001057279"/>
    </source>
</evidence>